<dbReference type="InterPro" id="IPR013320">
    <property type="entry name" value="ConA-like_dom_sf"/>
</dbReference>
<keyword evidence="2" id="KW-0430">Lectin</keyword>
<dbReference type="EMBL" id="JABTTQ020000005">
    <property type="protein sequence ID" value="KAK6157392.1"/>
    <property type="molecule type" value="Genomic_DNA"/>
</dbReference>
<reference evidence="4 5" key="1">
    <citation type="journal article" date="2021" name="Comput. Struct. Biotechnol. J.">
        <title>De novo genome assembly of the potent medicinal plant Rehmannia glutinosa using nanopore technology.</title>
        <authorList>
            <person name="Ma L."/>
            <person name="Dong C."/>
            <person name="Song C."/>
            <person name="Wang X."/>
            <person name="Zheng X."/>
            <person name="Niu Y."/>
            <person name="Chen S."/>
            <person name="Feng W."/>
        </authorList>
    </citation>
    <scope>NUCLEOTIDE SEQUENCE [LARGE SCALE GENOMIC DNA]</scope>
    <source>
        <strain evidence="4">DH-2019</strain>
    </source>
</reference>
<evidence type="ECO:0000259" key="3">
    <source>
        <dbReference type="Pfam" id="PF00139"/>
    </source>
</evidence>
<dbReference type="PIRSF" id="PIRSF002690">
    <property type="entry name" value="L-type_lectin_plant"/>
    <property type="match status" value="1"/>
</dbReference>
<feature type="domain" description="Legume lectin" evidence="3">
    <location>
        <begin position="14"/>
        <end position="237"/>
    </location>
</feature>
<evidence type="ECO:0000256" key="1">
    <source>
        <dbReference type="ARBA" id="ARBA00007606"/>
    </source>
</evidence>
<evidence type="ECO:0000313" key="5">
    <source>
        <dbReference type="Proteomes" id="UP001318860"/>
    </source>
</evidence>
<dbReference type="SUPFAM" id="SSF49899">
    <property type="entry name" value="Concanavalin A-like lectins/glucanases"/>
    <property type="match status" value="1"/>
</dbReference>
<dbReference type="InterPro" id="IPR001220">
    <property type="entry name" value="Legume_lectin_dom"/>
</dbReference>
<dbReference type="Pfam" id="PF00139">
    <property type="entry name" value="Lectin_legB"/>
    <property type="match status" value="1"/>
</dbReference>
<evidence type="ECO:0000256" key="2">
    <source>
        <dbReference type="ARBA" id="ARBA00022734"/>
    </source>
</evidence>
<keyword evidence="5" id="KW-1185">Reference proteome</keyword>
<sequence>MEDVGHELKNFFPCEDLLLYGTATLNSGAILLTNSTSAFSMGRALLPKPIPVTNAKHALPFSTSFVFSITPDKNHLPGHGMAFVFVPAAGIQGAASAQHLGLTNHANDGNPKNHLFAVEFDVFQNSELNDINYNHVGVDVNSVKSLVANEAGYWNGNGSFVKLKMNNGDKIRVWIEYVKGRLTVTMAPIDVATRPRRPLIGVDVNLTEVFLDEMYVGFTAATGNLVESHEIHSWSFTLPFGS</sequence>
<comment type="similarity">
    <text evidence="1">Belongs to the leguminous lectin family.</text>
</comment>
<name>A0ABR0XDZ4_REHGL</name>
<proteinExistence type="inferred from homology"/>
<comment type="caution">
    <text evidence="4">The sequence shown here is derived from an EMBL/GenBank/DDBJ whole genome shotgun (WGS) entry which is preliminary data.</text>
</comment>
<dbReference type="PANTHER" id="PTHR32401">
    <property type="entry name" value="CONCANAVALIN A-LIKE LECTIN FAMILY PROTEIN"/>
    <property type="match status" value="1"/>
</dbReference>
<dbReference type="PANTHER" id="PTHR32401:SF38">
    <property type="entry name" value="LECTIN-LIKE PROTEIN"/>
    <property type="match status" value="1"/>
</dbReference>
<gene>
    <name evidence="4" type="ORF">DH2020_011640</name>
</gene>
<protein>
    <recommendedName>
        <fullName evidence="3">Legume lectin domain-containing protein</fullName>
    </recommendedName>
</protein>
<organism evidence="4 5">
    <name type="scientific">Rehmannia glutinosa</name>
    <name type="common">Chinese foxglove</name>
    <dbReference type="NCBI Taxonomy" id="99300"/>
    <lineage>
        <taxon>Eukaryota</taxon>
        <taxon>Viridiplantae</taxon>
        <taxon>Streptophyta</taxon>
        <taxon>Embryophyta</taxon>
        <taxon>Tracheophyta</taxon>
        <taxon>Spermatophyta</taxon>
        <taxon>Magnoliopsida</taxon>
        <taxon>eudicotyledons</taxon>
        <taxon>Gunneridae</taxon>
        <taxon>Pentapetalae</taxon>
        <taxon>asterids</taxon>
        <taxon>lamiids</taxon>
        <taxon>Lamiales</taxon>
        <taxon>Orobanchaceae</taxon>
        <taxon>Rehmannieae</taxon>
        <taxon>Rehmannia</taxon>
    </lineage>
</organism>
<dbReference type="Gene3D" id="2.60.120.200">
    <property type="match status" value="1"/>
</dbReference>
<dbReference type="Proteomes" id="UP001318860">
    <property type="component" value="Unassembled WGS sequence"/>
</dbReference>
<evidence type="ECO:0000313" key="4">
    <source>
        <dbReference type="EMBL" id="KAK6157392.1"/>
    </source>
</evidence>
<dbReference type="InterPro" id="IPR016363">
    <property type="entry name" value="L-lectin"/>
</dbReference>
<accession>A0ABR0XDZ4</accession>
<dbReference type="CDD" id="cd06899">
    <property type="entry name" value="lectin_legume_LecRK_Arcelin_ConA"/>
    <property type="match status" value="1"/>
</dbReference>
<dbReference type="InterPro" id="IPR050258">
    <property type="entry name" value="Leguminous_Lectin"/>
</dbReference>